<dbReference type="InterPro" id="IPR029063">
    <property type="entry name" value="SAM-dependent_MTases_sf"/>
</dbReference>
<comment type="caution">
    <text evidence="2">The sequence shown here is derived from an EMBL/GenBank/DDBJ whole genome shotgun (WGS) entry which is preliminary data.</text>
</comment>
<dbReference type="AlphaFoldDB" id="A0A2M9C1D3"/>
<dbReference type="Gene3D" id="3.40.50.150">
    <property type="entry name" value="Vaccinia Virus protein VP39"/>
    <property type="match status" value="1"/>
</dbReference>
<dbReference type="EMBL" id="PGFD01000002">
    <property type="protein sequence ID" value="PJJ64251.1"/>
    <property type="molecule type" value="Genomic_DNA"/>
</dbReference>
<reference evidence="2 3" key="1">
    <citation type="submission" date="2017-11" db="EMBL/GenBank/DDBJ databases">
        <title>Genomic Encyclopedia of Archaeal and Bacterial Type Strains, Phase II (KMG-II): From Individual Species to Whole Genera.</title>
        <authorList>
            <person name="Goeker M."/>
        </authorList>
    </citation>
    <scope>NUCLEOTIDE SEQUENCE [LARGE SCALE GENOMIC DNA]</scope>
    <source>
        <strain evidence="2 3">DSM 27617</strain>
    </source>
</reference>
<evidence type="ECO:0000313" key="3">
    <source>
        <dbReference type="Proteomes" id="UP000228740"/>
    </source>
</evidence>
<accession>A0A2M9C1D3</accession>
<keyword evidence="3" id="KW-1185">Reference proteome</keyword>
<dbReference type="PANTHER" id="PTHR43861">
    <property type="entry name" value="TRANS-ACONITATE 2-METHYLTRANSFERASE-RELATED"/>
    <property type="match status" value="1"/>
</dbReference>
<keyword evidence="2" id="KW-0489">Methyltransferase</keyword>
<dbReference type="CDD" id="cd02440">
    <property type="entry name" value="AdoMet_MTases"/>
    <property type="match status" value="1"/>
</dbReference>
<dbReference type="SUPFAM" id="SSF53335">
    <property type="entry name" value="S-adenosyl-L-methionine-dependent methyltransferases"/>
    <property type="match status" value="1"/>
</dbReference>
<feature type="domain" description="Methyltransferase" evidence="1">
    <location>
        <begin position="57"/>
        <end position="165"/>
    </location>
</feature>
<dbReference type="Pfam" id="PF13847">
    <property type="entry name" value="Methyltransf_31"/>
    <property type="match status" value="1"/>
</dbReference>
<dbReference type="GO" id="GO:0008168">
    <property type="term" value="F:methyltransferase activity"/>
    <property type="evidence" value="ECO:0007669"/>
    <property type="project" value="UniProtKB-KW"/>
</dbReference>
<protein>
    <submittedName>
        <fullName evidence="2">Methyltransferase family protein</fullName>
    </submittedName>
</protein>
<organism evidence="2 3">
    <name type="scientific">Chryseobacterium geocarposphaerae</name>
    <dbReference type="NCBI Taxonomy" id="1416776"/>
    <lineage>
        <taxon>Bacteria</taxon>
        <taxon>Pseudomonadati</taxon>
        <taxon>Bacteroidota</taxon>
        <taxon>Flavobacteriia</taxon>
        <taxon>Flavobacteriales</taxon>
        <taxon>Weeksellaceae</taxon>
        <taxon>Chryseobacterium group</taxon>
        <taxon>Chryseobacterium</taxon>
    </lineage>
</organism>
<proteinExistence type="predicted"/>
<dbReference type="InterPro" id="IPR025714">
    <property type="entry name" value="Methyltranfer_dom"/>
</dbReference>
<evidence type="ECO:0000259" key="1">
    <source>
        <dbReference type="Pfam" id="PF13847"/>
    </source>
</evidence>
<keyword evidence="2" id="KW-0808">Transferase</keyword>
<dbReference type="OrthoDB" id="3896938at2"/>
<dbReference type="Proteomes" id="UP000228740">
    <property type="component" value="Unassembled WGS sequence"/>
</dbReference>
<dbReference type="RefSeq" id="WP_100377273.1">
    <property type="nucleotide sequence ID" value="NZ_PGFD01000002.1"/>
</dbReference>
<name>A0A2M9C1D3_9FLAO</name>
<dbReference type="GO" id="GO:0032259">
    <property type="term" value="P:methylation"/>
    <property type="evidence" value="ECO:0007669"/>
    <property type="project" value="UniProtKB-KW"/>
</dbReference>
<sequence>MKENNLEEELFCTNFELRNLSDLLVYGKAERWVYGFMLKRYEDEHLNRYLYALQYTSQKKVLDIACGCGYGTFLMAEKGAESVIGVDLSEDAIRYGNHRYARQNLKRFVADATTFNHDYLFDIIVSFETIEHIPDYSGFIENLYRNLSDNGTLLISTPITKTTTTSPQNPYHMIEWNFYDFQNLFKDKFDIVEIMIQEVLIQEESKRKEYNIKNRILNRISKENLKTIKGKSIEKFTGQYNMNQCKEGYQILVLKKKPKQ</sequence>
<dbReference type="PANTHER" id="PTHR43861:SF6">
    <property type="entry name" value="METHYLTRANSFERASE TYPE 11"/>
    <property type="match status" value="1"/>
</dbReference>
<evidence type="ECO:0000313" key="2">
    <source>
        <dbReference type="EMBL" id="PJJ64251.1"/>
    </source>
</evidence>
<gene>
    <name evidence="2" type="ORF">CLV73_2609</name>
</gene>